<dbReference type="InterPro" id="IPR020845">
    <property type="entry name" value="AMP-binding_CS"/>
</dbReference>
<evidence type="ECO:0000259" key="4">
    <source>
        <dbReference type="Pfam" id="PF13193"/>
    </source>
</evidence>
<name>A0A9Y2MP10_9PSEU</name>
<dbReference type="SUPFAM" id="SSF56801">
    <property type="entry name" value="Acetyl-CoA synthetase-like"/>
    <property type="match status" value="1"/>
</dbReference>
<dbReference type="EMBL" id="CP127294">
    <property type="protein sequence ID" value="WIX75460.1"/>
    <property type="molecule type" value="Genomic_DNA"/>
</dbReference>
<dbReference type="RefSeq" id="WP_285966231.1">
    <property type="nucleotide sequence ID" value="NZ_CP127294.1"/>
</dbReference>
<evidence type="ECO:0000256" key="2">
    <source>
        <dbReference type="ARBA" id="ARBA00022598"/>
    </source>
</evidence>
<dbReference type="GO" id="GO:0016878">
    <property type="term" value="F:acid-thiol ligase activity"/>
    <property type="evidence" value="ECO:0007669"/>
    <property type="project" value="UniProtKB-ARBA"/>
</dbReference>
<evidence type="ECO:0000313" key="6">
    <source>
        <dbReference type="Proteomes" id="UP001236014"/>
    </source>
</evidence>
<dbReference type="PANTHER" id="PTHR43767:SF1">
    <property type="entry name" value="NONRIBOSOMAL PEPTIDE SYNTHASE PES1 (EUROFUNG)-RELATED"/>
    <property type="match status" value="1"/>
</dbReference>
<dbReference type="Gene3D" id="3.40.50.12780">
    <property type="entry name" value="N-terminal domain of ligase-like"/>
    <property type="match status" value="1"/>
</dbReference>
<dbReference type="InterPro" id="IPR025110">
    <property type="entry name" value="AMP-bd_C"/>
</dbReference>
<organism evidence="5 6">
    <name type="scientific">Amycolatopsis carbonis</name>
    <dbReference type="NCBI Taxonomy" id="715471"/>
    <lineage>
        <taxon>Bacteria</taxon>
        <taxon>Bacillati</taxon>
        <taxon>Actinomycetota</taxon>
        <taxon>Actinomycetes</taxon>
        <taxon>Pseudonocardiales</taxon>
        <taxon>Pseudonocardiaceae</taxon>
        <taxon>Amycolatopsis</taxon>
    </lineage>
</organism>
<feature type="domain" description="AMP-dependent synthetase/ligase" evidence="3">
    <location>
        <begin position="10"/>
        <end position="371"/>
    </location>
</feature>
<dbReference type="InterPro" id="IPR000873">
    <property type="entry name" value="AMP-dep_synth/lig_dom"/>
</dbReference>
<dbReference type="PANTHER" id="PTHR43767">
    <property type="entry name" value="LONG-CHAIN-FATTY-ACID--COA LIGASE"/>
    <property type="match status" value="1"/>
</dbReference>
<sequence length="510" mass="54878">MGQPVRSWIDDHAARTPGREAVVDLATGRRLTYAQLSLRVRALAVALRERGVERGTRVAVLSRNDFRTFEVLYACAHVGAICVLLNWRLSPDELTAIVTDADPLVLLAESWSARTADQLAETTGIAVRVTWASEADEHDDYEPLTEARDGAVERFPEVDEDDPWTIIYTSGTTGLPKGVLATHRNVLASITGIALAGEVGPQSRCLTVLPTFHVAGLALFAHPVLLLGGTVVVMRQFDPARALALLTDTTEPLTHFCGVPANFQFMERLDAFRDADFRGVVAAVGGAPVPTALIESWTGHHASMVTVYGITEAGATVIAVPAARAVDKNGTIGLPLLHAACRIRAENGRAADPGEVGELQIRGALVTPGYWRNPEATRTAIGEDGWFGTGDLAVRSADGYFTVVDRRKDMYISGGENVYPAEVENILHAHPQVSQAAVIGVPDDRWGEVGLAYVVPAGTQAPAPAELADWCATRLARYKVPARFHLTEELPRNATGKILKTELRRLAATS</sequence>
<evidence type="ECO:0000313" key="5">
    <source>
        <dbReference type="EMBL" id="WIX75460.1"/>
    </source>
</evidence>
<dbReference type="InterPro" id="IPR042099">
    <property type="entry name" value="ANL_N_sf"/>
</dbReference>
<dbReference type="FunFam" id="3.30.300.30:FF:000008">
    <property type="entry name" value="2,3-dihydroxybenzoate-AMP ligase"/>
    <property type="match status" value="1"/>
</dbReference>
<dbReference type="AlphaFoldDB" id="A0A9Y2MP10"/>
<accession>A0A9Y2MP10</accession>
<proteinExistence type="inferred from homology"/>
<keyword evidence="6" id="KW-1185">Reference proteome</keyword>
<feature type="domain" description="AMP-binding enzyme C-terminal" evidence="4">
    <location>
        <begin position="422"/>
        <end position="497"/>
    </location>
</feature>
<dbReference type="InterPro" id="IPR050237">
    <property type="entry name" value="ATP-dep_AMP-bd_enzyme"/>
</dbReference>
<evidence type="ECO:0000259" key="3">
    <source>
        <dbReference type="Pfam" id="PF00501"/>
    </source>
</evidence>
<dbReference type="Proteomes" id="UP001236014">
    <property type="component" value="Chromosome"/>
</dbReference>
<dbReference type="KEGG" id="acab:QRX50_28555"/>
<dbReference type="PROSITE" id="PS00455">
    <property type="entry name" value="AMP_BINDING"/>
    <property type="match status" value="1"/>
</dbReference>
<protein>
    <submittedName>
        <fullName evidence="5">AMP-binding protein</fullName>
    </submittedName>
</protein>
<dbReference type="Gene3D" id="3.30.300.30">
    <property type="match status" value="1"/>
</dbReference>
<gene>
    <name evidence="5" type="ORF">QRX50_28555</name>
</gene>
<evidence type="ECO:0000256" key="1">
    <source>
        <dbReference type="ARBA" id="ARBA00006432"/>
    </source>
</evidence>
<reference evidence="5 6" key="1">
    <citation type="submission" date="2023-06" db="EMBL/GenBank/DDBJ databases">
        <authorList>
            <person name="Oyuntsetseg B."/>
            <person name="Kim S.B."/>
        </authorList>
    </citation>
    <scope>NUCLEOTIDE SEQUENCE [LARGE SCALE GENOMIC DNA]</scope>
    <source>
        <strain evidence="5 6">2-15</strain>
    </source>
</reference>
<keyword evidence="2" id="KW-0436">Ligase</keyword>
<dbReference type="InterPro" id="IPR045851">
    <property type="entry name" value="AMP-bd_C_sf"/>
</dbReference>
<dbReference type="Pfam" id="PF00501">
    <property type="entry name" value="AMP-binding"/>
    <property type="match status" value="1"/>
</dbReference>
<dbReference type="Pfam" id="PF13193">
    <property type="entry name" value="AMP-binding_C"/>
    <property type="match status" value="1"/>
</dbReference>
<comment type="similarity">
    <text evidence="1">Belongs to the ATP-dependent AMP-binding enzyme family.</text>
</comment>